<dbReference type="SUPFAM" id="SSF46785">
    <property type="entry name" value="Winged helix' DNA-binding domain"/>
    <property type="match status" value="1"/>
</dbReference>
<dbReference type="GO" id="GO:0043565">
    <property type="term" value="F:sequence-specific DNA binding"/>
    <property type="evidence" value="ECO:0007669"/>
    <property type="project" value="InterPro"/>
</dbReference>
<dbReference type="GO" id="GO:0045944">
    <property type="term" value="P:positive regulation of transcription by RNA polymerase II"/>
    <property type="evidence" value="ECO:0007669"/>
    <property type="project" value="EnsemblMetazoa"/>
</dbReference>
<sequence length="613" mass="69414">MPRSRSNLRQPPIVNESAEESADEFEESAATSWKNECKQLEARSPPESPEYLHFMDSDDPLDEIESNPLQEQEPLDLAIKTDSTINKEAKENHMRIYRQLGIHIPESPAKHPLLDYSFVVKLFLVTDCSSIHFLKWSASGRELEVDYQGMQEHLSSGCSVFHSRNTLQFTGSLLAHGFERVWSKDVRKSSVRPTSISLIFRNPNFVRGQLQKLQKLVQEFGKVDEISSAETEEPRHPNNAHIARMVRRGDLCSTSYTCRSALQVARCHFQTLLGYQADMGVLKDRNSHDVFNKHIMTQLNVKRGRSSINNAPVDLAPSKVSFAKFVKPHESVINIGIGQAPDYAGYYGKVELSKVNDFFSEYLPRYGSKITGYKDIVMDATNKSIGFQQNLPIGMNYSDDEDDVLPPISSDHDLDFMPSTSAAAKPKSSGGKVVEDSDLEQAMQELCGGPNLNEEDELPQTSSRSTARLKAKPKPKPRAKAKATKRQSKPLHSSSSEGEDYEVDEEEFTSRKPKNVKFNTRDHDTSYSAEVDTDSEEQVFEETTDTKLKDTPYDDNDNDDDDGDEDEGGEEEEEDFLDEDDEDYIDKNIQYRSAPEPPKSRRYDLRNAKRNPR</sequence>
<dbReference type="GO" id="GO:0090575">
    <property type="term" value="C:RNA polymerase II transcription regulator complex"/>
    <property type="evidence" value="ECO:0007669"/>
    <property type="project" value="EnsemblMetazoa"/>
</dbReference>
<feature type="domain" description="HSF-type DNA-binding" evidence="6">
    <location>
        <begin position="118"/>
        <end position="216"/>
    </location>
</feature>
<evidence type="ECO:0000313" key="8">
    <source>
        <dbReference type="Proteomes" id="UP000008711"/>
    </source>
</evidence>
<dbReference type="KEGG" id="der:6548162"/>
<dbReference type="EMBL" id="CH954179">
    <property type="protein sequence ID" value="EDV55523.2"/>
    <property type="molecule type" value="Genomic_DNA"/>
</dbReference>
<evidence type="ECO:0000256" key="2">
    <source>
        <dbReference type="ARBA" id="ARBA00006403"/>
    </source>
</evidence>
<name>B3NN99_DROER</name>
<evidence type="ECO:0000256" key="4">
    <source>
        <dbReference type="ARBA" id="ARBA00023242"/>
    </source>
</evidence>
<gene>
    <name evidence="7" type="primary">Dere\GG20736</name>
    <name evidence="7" type="synonym">dere_GLEANR_5509</name>
    <name evidence="7" type="synonym">GG20736</name>
    <name evidence="7" type="ORF">Dere_GG20736</name>
</gene>
<feature type="compositionally biased region" description="Acidic residues" evidence="5">
    <location>
        <begin position="553"/>
        <end position="584"/>
    </location>
</feature>
<feature type="compositionally biased region" description="Low complexity" evidence="5">
    <location>
        <begin position="418"/>
        <end position="432"/>
    </location>
</feature>
<feature type="compositionally biased region" description="Basic and acidic residues" evidence="5">
    <location>
        <begin position="598"/>
        <end position="607"/>
    </location>
</feature>
<keyword evidence="3" id="KW-0238">DNA-binding</keyword>
<feature type="compositionally biased region" description="Basic residues" evidence="5">
    <location>
        <begin position="467"/>
        <end position="489"/>
    </location>
</feature>
<dbReference type="Pfam" id="PF00447">
    <property type="entry name" value="HSF_DNA-bind"/>
    <property type="match status" value="1"/>
</dbReference>
<dbReference type="GO" id="GO:0007283">
    <property type="term" value="P:spermatogenesis"/>
    <property type="evidence" value="ECO:0007669"/>
    <property type="project" value="EnsemblMetazoa"/>
</dbReference>
<feature type="compositionally biased region" description="Acidic residues" evidence="5">
    <location>
        <begin position="17"/>
        <end position="27"/>
    </location>
</feature>
<dbReference type="AlphaFoldDB" id="B3NN99"/>
<dbReference type="InterPro" id="IPR036388">
    <property type="entry name" value="WH-like_DNA-bd_sf"/>
</dbReference>
<protein>
    <recommendedName>
        <fullName evidence="6">HSF-type DNA-binding domain-containing protein</fullName>
    </recommendedName>
</protein>
<feature type="region of interest" description="Disordered" evidence="5">
    <location>
        <begin position="398"/>
        <end position="435"/>
    </location>
</feature>
<evidence type="ECO:0000259" key="6">
    <source>
        <dbReference type="Pfam" id="PF00447"/>
    </source>
</evidence>
<dbReference type="GO" id="GO:0003700">
    <property type="term" value="F:DNA-binding transcription factor activity"/>
    <property type="evidence" value="ECO:0007669"/>
    <property type="project" value="InterPro"/>
</dbReference>
<comment type="similarity">
    <text evidence="2">Belongs to the HSF family.</text>
</comment>
<proteinExistence type="inferred from homology"/>
<dbReference type="InterPro" id="IPR000232">
    <property type="entry name" value="HSF_DNA-bd"/>
</dbReference>
<dbReference type="HOGENOM" id="CLU_453627_0_0_1"/>
<reference evidence="7 8" key="2">
    <citation type="journal article" date="2008" name="Bioinformatics">
        <title>Assembly reconciliation.</title>
        <authorList>
            <person name="Zimin A.V."/>
            <person name="Smith D.R."/>
            <person name="Sutton G."/>
            <person name="Yorke J.A."/>
        </authorList>
    </citation>
    <scope>NUCLEOTIDE SEQUENCE [LARGE SCALE GENOMIC DNA]</scope>
    <source>
        <strain evidence="7 8">TSC#14021-0224.01</strain>
    </source>
</reference>
<keyword evidence="4" id="KW-0539">Nucleus</keyword>
<comment type="subcellular location">
    <subcellularLocation>
        <location evidence="1">Nucleus</location>
    </subcellularLocation>
</comment>
<dbReference type="GO" id="GO:0000791">
    <property type="term" value="C:euchromatin"/>
    <property type="evidence" value="ECO:0007669"/>
    <property type="project" value="EnsemblMetazoa"/>
</dbReference>
<dbReference type="eggNOG" id="ENOG502QUJ0">
    <property type="taxonomic scope" value="Eukaryota"/>
</dbReference>
<keyword evidence="8" id="KW-1185">Reference proteome</keyword>
<dbReference type="OrthoDB" id="6418155at2759"/>
<dbReference type="Gene3D" id="1.10.10.10">
    <property type="entry name" value="Winged helix-like DNA-binding domain superfamily/Winged helix DNA-binding domain"/>
    <property type="match status" value="1"/>
</dbReference>
<accession>B3NN99</accession>
<reference evidence="7 8" key="1">
    <citation type="journal article" date="2007" name="Nature">
        <title>Evolution of genes and genomes on the Drosophila phylogeny.</title>
        <authorList>
            <consortium name="Drosophila 12 Genomes Consortium"/>
            <person name="Clark A.G."/>
            <person name="Eisen M.B."/>
            <person name="Smith D.R."/>
            <person name="Bergman C.M."/>
            <person name="Oliver B."/>
            <person name="Markow T.A."/>
            <person name="Kaufman T.C."/>
            <person name="Kellis M."/>
            <person name="Gelbart W."/>
            <person name="Iyer V.N."/>
            <person name="Pollard D.A."/>
            <person name="Sackton T.B."/>
            <person name="Larracuente A.M."/>
            <person name="Singh N.D."/>
            <person name="Abad J.P."/>
            <person name="Abt D.N."/>
            <person name="Adryan B."/>
            <person name="Aguade M."/>
            <person name="Akashi H."/>
            <person name="Anderson W.W."/>
            <person name="Aquadro C.F."/>
            <person name="Ardell D.H."/>
            <person name="Arguello R."/>
            <person name="Artieri C.G."/>
            <person name="Barbash D.A."/>
            <person name="Barker D."/>
            <person name="Barsanti P."/>
            <person name="Batterham P."/>
            <person name="Batzoglou S."/>
            <person name="Begun D."/>
            <person name="Bhutkar A."/>
            <person name="Blanco E."/>
            <person name="Bosak S.A."/>
            <person name="Bradley R.K."/>
            <person name="Brand A.D."/>
            <person name="Brent M.R."/>
            <person name="Brooks A.N."/>
            <person name="Brown R.H."/>
            <person name="Butlin R.K."/>
            <person name="Caggese C."/>
            <person name="Calvi B.R."/>
            <person name="Bernardo de Carvalho A."/>
            <person name="Caspi A."/>
            <person name="Castrezana S."/>
            <person name="Celniker S.E."/>
            <person name="Chang J.L."/>
            <person name="Chapple C."/>
            <person name="Chatterji S."/>
            <person name="Chinwalla A."/>
            <person name="Civetta A."/>
            <person name="Clifton S.W."/>
            <person name="Comeron J.M."/>
            <person name="Costello J.C."/>
            <person name="Coyne J.A."/>
            <person name="Daub J."/>
            <person name="David R.G."/>
            <person name="Delcher A.L."/>
            <person name="Delehaunty K."/>
            <person name="Do C.B."/>
            <person name="Ebling H."/>
            <person name="Edwards K."/>
            <person name="Eickbush T."/>
            <person name="Evans J.D."/>
            <person name="Filipski A."/>
            <person name="Findeiss S."/>
            <person name="Freyhult E."/>
            <person name="Fulton L."/>
            <person name="Fulton R."/>
            <person name="Garcia A.C."/>
            <person name="Gardiner A."/>
            <person name="Garfield D.A."/>
            <person name="Garvin B.E."/>
            <person name="Gibson G."/>
            <person name="Gilbert D."/>
            <person name="Gnerre S."/>
            <person name="Godfrey J."/>
            <person name="Good R."/>
            <person name="Gotea V."/>
            <person name="Gravely B."/>
            <person name="Greenberg A.J."/>
            <person name="Griffiths-Jones S."/>
            <person name="Gross S."/>
            <person name="Guigo R."/>
            <person name="Gustafson E.A."/>
            <person name="Haerty W."/>
            <person name="Hahn M.W."/>
            <person name="Halligan D.L."/>
            <person name="Halpern A.L."/>
            <person name="Halter G.M."/>
            <person name="Han M.V."/>
            <person name="Heger A."/>
            <person name="Hillier L."/>
            <person name="Hinrichs A.S."/>
            <person name="Holmes I."/>
            <person name="Hoskins R.A."/>
            <person name="Hubisz M.J."/>
            <person name="Hultmark D."/>
            <person name="Huntley M.A."/>
            <person name="Jaffe D.B."/>
            <person name="Jagadeeshan S."/>
            <person name="Jeck W.R."/>
            <person name="Johnson J."/>
            <person name="Jones C.D."/>
            <person name="Jordan W.C."/>
            <person name="Karpen G.H."/>
            <person name="Kataoka E."/>
            <person name="Keightley P.D."/>
            <person name="Kheradpour P."/>
            <person name="Kirkness E.F."/>
            <person name="Koerich L.B."/>
            <person name="Kristiansen K."/>
            <person name="Kudrna D."/>
            <person name="Kulathinal R.J."/>
            <person name="Kumar S."/>
            <person name="Kwok R."/>
            <person name="Lander E."/>
            <person name="Langley C.H."/>
            <person name="Lapoint R."/>
            <person name="Lazzaro B.P."/>
            <person name="Lee S.J."/>
            <person name="Levesque L."/>
            <person name="Li R."/>
            <person name="Lin C.F."/>
            <person name="Lin M.F."/>
            <person name="Lindblad-Toh K."/>
            <person name="Llopart A."/>
            <person name="Long M."/>
            <person name="Low L."/>
            <person name="Lozovsky E."/>
            <person name="Lu J."/>
            <person name="Luo M."/>
            <person name="Machado C.A."/>
            <person name="Makalowski W."/>
            <person name="Marzo M."/>
            <person name="Matsuda M."/>
            <person name="Matzkin L."/>
            <person name="McAllister B."/>
            <person name="McBride C.S."/>
            <person name="McKernan B."/>
            <person name="McKernan K."/>
            <person name="Mendez-Lago M."/>
            <person name="Minx P."/>
            <person name="Mollenhauer M.U."/>
            <person name="Montooth K."/>
            <person name="Mount S.M."/>
            <person name="Mu X."/>
            <person name="Myers E."/>
            <person name="Negre B."/>
            <person name="Newfeld S."/>
            <person name="Nielsen R."/>
            <person name="Noor M.A."/>
            <person name="O'Grady P."/>
            <person name="Pachter L."/>
            <person name="Papaceit M."/>
            <person name="Parisi M.J."/>
            <person name="Parisi M."/>
            <person name="Parts L."/>
            <person name="Pedersen J.S."/>
            <person name="Pesole G."/>
            <person name="Phillippy A.M."/>
            <person name="Ponting C.P."/>
            <person name="Pop M."/>
            <person name="Porcelli D."/>
            <person name="Powell J.R."/>
            <person name="Prohaska S."/>
            <person name="Pruitt K."/>
            <person name="Puig M."/>
            <person name="Quesneville H."/>
            <person name="Ram K.R."/>
            <person name="Rand D."/>
            <person name="Rasmussen M.D."/>
            <person name="Reed L.K."/>
            <person name="Reenan R."/>
            <person name="Reily A."/>
            <person name="Remington K.A."/>
            <person name="Rieger T.T."/>
            <person name="Ritchie M.G."/>
            <person name="Robin C."/>
            <person name="Rogers Y.H."/>
            <person name="Rohde C."/>
            <person name="Rozas J."/>
            <person name="Rubenfield M.J."/>
            <person name="Ruiz A."/>
            <person name="Russo S."/>
            <person name="Salzberg S.L."/>
            <person name="Sanchez-Gracia A."/>
            <person name="Saranga D.J."/>
            <person name="Sato H."/>
            <person name="Schaeffer S.W."/>
            <person name="Schatz M.C."/>
            <person name="Schlenke T."/>
            <person name="Schwartz R."/>
            <person name="Segarra C."/>
            <person name="Singh R.S."/>
            <person name="Sirot L."/>
            <person name="Sirota M."/>
            <person name="Sisneros N.B."/>
            <person name="Smith C.D."/>
            <person name="Smith T.F."/>
            <person name="Spieth J."/>
            <person name="Stage D.E."/>
            <person name="Stark A."/>
            <person name="Stephan W."/>
            <person name="Strausberg R.L."/>
            <person name="Strempel S."/>
            <person name="Sturgill D."/>
            <person name="Sutton G."/>
            <person name="Sutton G.G."/>
            <person name="Tao W."/>
            <person name="Teichmann S."/>
            <person name="Tobari Y.N."/>
            <person name="Tomimura Y."/>
            <person name="Tsolas J.M."/>
            <person name="Valente V.L."/>
            <person name="Venter E."/>
            <person name="Venter J.C."/>
            <person name="Vicario S."/>
            <person name="Vieira F.G."/>
            <person name="Vilella A.J."/>
            <person name="Villasante A."/>
            <person name="Walenz B."/>
            <person name="Wang J."/>
            <person name="Wasserman M."/>
            <person name="Watts T."/>
            <person name="Wilson D."/>
            <person name="Wilson R.K."/>
            <person name="Wing R.A."/>
            <person name="Wolfner M.F."/>
            <person name="Wong A."/>
            <person name="Wong G.K."/>
            <person name="Wu C.I."/>
            <person name="Wu G."/>
            <person name="Yamamoto D."/>
            <person name="Yang H.P."/>
            <person name="Yang S.P."/>
            <person name="Yorke J.A."/>
            <person name="Yoshida K."/>
            <person name="Zdobnov E."/>
            <person name="Zhang P."/>
            <person name="Zhang Y."/>
            <person name="Zimin A.V."/>
            <person name="Baldwin J."/>
            <person name="Abdouelleil A."/>
            <person name="Abdulkadir J."/>
            <person name="Abebe A."/>
            <person name="Abera B."/>
            <person name="Abreu J."/>
            <person name="Acer S.C."/>
            <person name="Aftuck L."/>
            <person name="Alexander A."/>
            <person name="An P."/>
            <person name="Anderson E."/>
            <person name="Anderson S."/>
            <person name="Arachi H."/>
            <person name="Azer M."/>
            <person name="Bachantsang P."/>
            <person name="Barry A."/>
            <person name="Bayul T."/>
            <person name="Berlin A."/>
            <person name="Bessette D."/>
            <person name="Bloom T."/>
            <person name="Blye J."/>
            <person name="Boguslavskiy L."/>
            <person name="Bonnet C."/>
            <person name="Boukhgalter B."/>
            <person name="Bourzgui I."/>
            <person name="Brown A."/>
            <person name="Cahill P."/>
            <person name="Channer S."/>
            <person name="Cheshatsang Y."/>
            <person name="Chuda L."/>
            <person name="Citroen M."/>
            <person name="Collymore A."/>
            <person name="Cooke P."/>
            <person name="Costello M."/>
            <person name="D'Aco K."/>
            <person name="Daza R."/>
            <person name="De Haan G."/>
            <person name="DeGray S."/>
            <person name="DeMaso C."/>
            <person name="Dhargay N."/>
            <person name="Dooley K."/>
            <person name="Dooley E."/>
            <person name="Doricent M."/>
            <person name="Dorje P."/>
            <person name="Dorjee K."/>
            <person name="Dupes A."/>
            <person name="Elong R."/>
            <person name="Falk J."/>
            <person name="Farina A."/>
            <person name="Faro S."/>
            <person name="Ferguson D."/>
            <person name="Fisher S."/>
            <person name="Foley C.D."/>
            <person name="Franke A."/>
            <person name="Friedrich D."/>
            <person name="Gadbois L."/>
            <person name="Gearin G."/>
            <person name="Gearin C.R."/>
            <person name="Giannoukos G."/>
            <person name="Goode T."/>
            <person name="Graham J."/>
            <person name="Grandbois E."/>
            <person name="Grewal S."/>
            <person name="Gyaltsen K."/>
            <person name="Hafez N."/>
            <person name="Hagos B."/>
            <person name="Hall J."/>
            <person name="Henson C."/>
            <person name="Hollinger A."/>
            <person name="Honan T."/>
            <person name="Huard M.D."/>
            <person name="Hughes L."/>
            <person name="Hurhula B."/>
            <person name="Husby M.E."/>
            <person name="Kamat A."/>
            <person name="Kanga B."/>
            <person name="Kashin S."/>
            <person name="Khazanovich D."/>
            <person name="Kisner P."/>
            <person name="Lance K."/>
            <person name="Lara M."/>
            <person name="Lee W."/>
            <person name="Lennon N."/>
            <person name="Letendre F."/>
            <person name="LeVine R."/>
            <person name="Lipovsky A."/>
            <person name="Liu X."/>
            <person name="Liu J."/>
            <person name="Liu S."/>
            <person name="Lokyitsang T."/>
            <person name="Lokyitsang Y."/>
            <person name="Lubonja R."/>
            <person name="Lui A."/>
            <person name="MacDonald P."/>
            <person name="Magnisalis V."/>
            <person name="Maru K."/>
            <person name="Matthews C."/>
            <person name="McCusker W."/>
            <person name="McDonough S."/>
            <person name="Mehta T."/>
            <person name="Meldrim J."/>
            <person name="Meneus L."/>
            <person name="Mihai O."/>
            <person name="Mihalev A."/>
            <person name="Mihova T."/>
            <person name="Mittelman R."/>
            <person name="Mlenga V."/>
            <person name="Montmayeur A."/>
            <person name="Mulrain L."/>
            <person name="Navidi A."/>
            <person name="Naylor J."/>
            <person name="Negash T."/>
            <person name="Nguyen T."/>
            <person name="Nguyen N."/>
            <person name="Nicol R."/>
            <person name="Norbu C."/>
            <person name="Norbu N."/>
            <person name="Novod N."/>
            <person name="O'Neill B."/>
            <person name="Osman S."/>
            <person name="Markiewicz E."/>
            <person name="Oyono O.L."/>
            <person name="Patti C."/>
            <person name="Phunkhang P."/>
            <person name="Pierre F."/>
            <person name="Priest M."/>
            <person name="Raghuraman S."/>
            <person name="Rege F."/>
            <person name="Reyes R."/>
            <person name="Rise C."/>
            <person name="Rogov P."/>
            <person name="Ross K."/>
            <person name="Ryan E."/>
            <person name="Settipalli S."/>
            <person name="Shea T."/>
            <person name="Sherpa N."/>
            <person name="Shi L."/>
            <person name="Shih D."/>
            <person name="Sparrow T."/>
            <person name="Spaulding J."/>
            <person name="Stalker J."/>
            <person name="Stange-Thomann N."/>
            <person name="Stavropoulos S."/>
            <person name="Stone C."/>
            <person name="Strader C."/>
            <person name="Tesfaye S."/>
            <person name="Thomson T."/>
            <person name="Thoulutsang Y."/>
            <person name="Thoulutsang D."/>
            <person name="Topham K."/>
            <person name="Topping I."/>
            <person name="Tsamla T."/>
            <person name="Vassiliev H."/>
            <person name="Vo A."/>
            <person name="Wangchuk T."/>
            <person name="Wangdi T."/>
            <person name="Weiand M."/>
            <person name="Wilkinson J."/>
            <person name="Wilson A."/>
            <person name="Yadav S."/>
            <person name="Young G."/>
            <person name="Yu Q."/>
            <person name="Zembek L."/>
            <person name="Zhong D."/>
            <person name="Zimmer A."/>
            <person name="Zwirko Z."/>
            <person name="Jaffe D.B."/>
            <person name="Alvarez P."/>
            <person name="Brockman W."/>
            <person name="Butler J."/>
            <person name="Chin C."/>
            <person name="Gnerre S."/>
            <person name="Grabherr M."/>
            <person name="Kleber M."/>
            <person name="Mauceli E."/>
            <person name="MacCallum I."/>
        </authorList>
    </citation>
    <scope>NUCLEOTIDE SEQUENCE [LARGE SCALE GENOMIC DNA]</scope>
    <source>
        <strain evidence="7 8">TSC#14021-0224.01</strain>
    </source>
</reference>
<feature type="compositionally biased region" description="Acidic residues" evidence="5">
    <location>
        <begin position="531"/>
        <end position="543"/>
    </location>
</feature>
<dbReference type="InterPro" id="IPR036390">
    <property type="entry name" value="WH_DNA-bd_sf"/>
</dbReference>
<evidence type="ECO:0000256" key="1">
    <source>
        <dbReference type="ARBA" id="ARBA00004123"/>
    </source>
</evidence>
<evidence type="ECO:0000313" key="7">
    <source>
        <dbReference type="EMBL" id="EDV55523.2"/>
    </source>
</evidence>
<evidence type="ECO:0000256" key="3">
    <source>
        <dbReference type="ARBA" id="ARBA00023125"/>
    </source>
</evidence>
<dbReference type="Proteomes" id="UP000008711">
    <property type="component" value="Unassembled WGS sequence"/>
</dbReference>
<organism evidence="7 8">
    <name type="scientific">Drosophila erecta</name>
    <name type="common">Fruit fly</name>
    <dbReference type="NCBI Taxonomy" id="7220"/>
    <lineage>
        <taxon>Eukaryota</taxon>
        <taxon>Metazoa</taxon>
        <taxon>Ecdysozoa</taxon>
        <taxon>Arthropoda</taxon>
        <taxon>Hexapoda</taxon>
        <taxon>Insecta</taxon>
        <taxon>Pterygota</taxon>
        <taxon>Neoptera</taxon>
        <taxon>Endopterygota</taxon>
        <taxon>Diptera</taxon>
        <taxon>Brachycera</taxon>
        <taxon>Muscomorpha</taxon>
        <taxon>Ephydroidea</taxon>
        <taxon>Drosophilidae</taxon>
        <taxon>Drosophila</taxon>
        <taxon>Sophophora</taxon>
    </lineage>
</organism>
<feature type="compositionally biased region" description="Acidic residues" evidence="5">
    <location>
        <begin position="497"/>
        <end position="507"/>
    </location>
</feature>
<feature type="region of interest" description="Disordered" evidence="5">
    <location>
        <begin position="449"/>
        <end position="613"/>
    </location>
</feature>
<feature type="region of interest" description="Disordered" evidence="5">
    <location>
        <begin position="1"/>
        <end position="51"/>
    </location>
</feature>
<evidence type="ECO:0000256" key="5">
    <source>
        <dbReference type="SAM" id="MobiDB-lite"/>
    </source>
</evidence>